<name>E2Q2S2_STRCL</name>
<feature type="chain" id="PRO_5003162697" description="Lipoprotein" evidence="2">
    <location>
        <begin position="34"/>
        <end position="242"/>
    </location>
</feature>
<dbReference type="AlphaFoldDB" id="E2Q2S2"/>
<accession>E2Q2S2</accession>
<gene>
    <name evidence="3" type="ORF">SCLAV_5716</name>
</gene>
<feature type="signal peptide" evidence="2">
    <location>
        <begin position="1"/>
        <end position="33"/>
    </location>
</feature>
<evidence type="ECO:0000256" key="2">
    <source>
        <dbReference type="SAM" id="SignalP"/>
    </source>
</evidence>
<dbReference type="InterPro" id="IPR044058">
    <property type="entry name" value="Lipoprotein_23"/>
</dbReference>
<dbReference type="Pfam" id="PF18966">
    <property type="entry name" value="Lipoprotein_23"/>
    <property type="match status" value="1"/>
</dbReference>
<keyword evidence="2" id="KW-0732">Signal</keyword>
<evidence type="ECO:0000313" key="4">
    <source>
        <dbReference type="Proteomes" id="UP000002357"/>
    </source>
</evidence>
<dbReference type="eggNOG" id="ENOG5033YVI">
    <property type="taxonomic scope" value="Bacteria"/>
</dbReference>
<proteinExistence type="predicted"/>
<feature type="region of interest" description="Disordered" evidence="1">
    <location>
        <begin position="35"/>
        <end position="66"/>
    </location>
</feature>
<evidence type="ECO:0008006" key="5">
    <source>
        <dbReference type="Google" id="ProtNLM"/>
    </source>
</evidence>
<dbReference type="EMBL" id="CM000913">
    <property type="protein sequence ID" value="EFG10783.1"/>
    <property type="molecule type" value="Genomic_DNA"/>
</dbReference>
<dbReference type="Proteomes" id="UP000002357">
    <property type="component" value="Chromosome"/>
</dbReference>
<organism evidence="3 4">
    <name type="scientific">Streptomyces clavuligerus</name>
    <dbReference type="NCBI Taxonomy" id="1901"/>
    <lineage>
        <taxon>Bacteria</taxon>
        <taxon>Bacillati</taxon>
        <taxon>Actinomycetota</taxon>
        <taxon>Actinomycetes</taxon>
        <taxon>Kitasatosporales</taxon>
        <taxon>Streptomycetaceae</taxon>
        <taxon>Streptomyces</taxon>
    </lineage>
</organism>
<dbReference type="STRING" id="1901.BB341_00020"/>
<evidence type="ECO:0000313" key="3">
    <source>
        <dbReference type="EMBL" id="EFG10783.1"/>
    </source>
</evidence>
<sequence>MEMITGVGMTRVPRRALMIAAVSAALLTGCSSAAEPDRSAADRQNGGSSDSATAGKEAEGDEAGLPKAAVTVGTASSPCRLPVTFRMPESWRPEAVSIDPSLGGPPQQGTVRLVCEIDAKPAGMVGFLRVWQGKGHNPRQALDAFLTEAHAEESRFRTVTPGTAAEAAAAGTATKAGKLDAVEVTYVSADPDLAERKKERALAVAAPRGTVVVLDLGGMDTAEHERMLPAFRLALETLRARP</sequence>
<keyword evidence="4" id="KW-1185">Reference proteome</keyword>
<evidence type="ECO:0000256" key="1">
    <source>
        <dbReference type="SAM" id="MobiDB-lite"/>
    </source>
</evidence>
<reference evidence="3 4" key="1">
    <citation type="journal article" date="2010" name="Genome Biol. Evol.">
        <title>The sequence of a 1.8-mb bacterial linear plasmid reveals a rich evolutionary reservoir of secondary metabolic pathways.</title>
        <authorList>
            <person name="Medema M.H."/>
            <person name="Trefzer A."/>
            <person name="Kovalchuk A."/>
            <person name="van den Berg M."/>
            <person name="Mueller U."/>
            <person name="Heijne W."/>
            <person name="Wu L."/>
            <person name="Alam M.T."/>
            <person name="Ronning C.M."/>
            <person name="Nierman W.C."/>
            <person name="Bovenberg R.A.L."/>
            <person name="Breitling R."/>
            <person name="Takano E."/>
        </authorList>
    </citation>
    <scope>NUCLEOTIDE SEQUENCE [LARGE SCALE GENOMIC DNA]</scope>
    <source>
        <strain evidence="4">ATCC 27064 / DSM 738 / JCM 4710 / NBRC 13307 / NCIMB 12785 / NRRL 3585 / VKM Ac-602</strain>
    </source>
</reference>
<protein>
    <recommendedName>
        <fullName evidence="5">Lipoprotein</fullName>
    </recommendedName>
</protein>